<keyword evidence="1" id="KW-0808">Transferase</keyword>
<accession>A0ACC5R0F3</accession>
<dbReference type="Proteomes" id="UP000616151">
    <property type="component" value="Unassembled WGS sequence"/>
</dbReference>
<dbReference type="EC" id="2.7.1.170" evidence="1"/>
<comment type="caution">
    <text evidence="1">The sequence shown here is derived from an EMBL/GenBank/DDBJ whole genome shotgun (WGS) entry which is preliminary data.</text>
</comment>
<gene>
    <name evidence="1" type="ORF">JHL16_07220</name>
</gene>
<dbReference type="EMBL" id="JAENHL010000006">
    <property type="protein sequence ID" value="MBK1866141.1"/>
    <property type="molecule type" value="Genomic_DNA"/>
</dbReference>
<keyword evidence="2" id="KW-1185">Reference proteome</keyword>
<reference evidence="1" key="1">
    <citation type="submission" date="2021-01" db="EMBL/GenBank/DDBJ databases">
        <authorList>
            <person name="Sun Q."/>
        </authorList>
    </citation>
    <scope>NUCLEOTIDE SEQUENCE</scope>
    <source>
        <strain evidence="1">YIM B02566</strain>
    </source>
</reference>
<organism evidence="1 2">
    <name type="scientific">Taklimakanibacter albus</name>
    <dbReference type="NCBI Taxonomy" id="2800327"/>
    <lineage>
        <taxon>Bacteria</taxon>
        <taxon>Pseudomonadati</taxon>
        <taxon>Pseudomonadota</taxon>
        <taxon>Alphaproteobacteria</taxon>
        <taxon>Hyphomicrobiales</taxon>
        <taxon>Aestuariivirgaceae</taxon>
        <taxon>Taklimakanibacter</taxon>
    </lineage>
</organism>
<protein>
    <submittedName>
        <fullName evidence="1">Anhydro-N-acetylmuramic acid kinase</fullName>
        <ecNumber evidence="1">2.7.1.170</ecNumber>
    </submittedName>
</protein>
<name>A0ACC5R0F3_9HYPH</name>
<keyword evidence="1" id="KW-0418">Kinase</keyword>
<proteinExistence type="predicted"/>
<sequence>MSKLYTAIGLMSGTSLDGIDIALITTDGEETVKRGPSRTYAYVPEQRAMLKEALMDALTLKDRRERPKSLGQVEWSLTEWHALAVESFCQDLGLNLKDIDVIGFHGQTVLHRPERRLTVQLGDGALLAQRLNCRVVYDMRADDIAAGGQGAPLVPVYHRALSASLEVLPLAFLNIGGVSNVTWIGPHGELIAFDTGPGNALIDDWALKTTGRPVDIDGRLAFAGHVQQSVVAQFLGDSYFEEPAPKSLDRDSFASLDLSGLSPADGAATLTAVTAGAVALSRNWFPEDPKLWVICGGGRKNPALMAALRAALKLGPEALVPAEAAGFNGDSMEAEAWAYLAVRCLRELPITFPGTTGAPEPMTGGVVTEL</sequence>
<evidence type="ECO:0000313" key="2">
    <source>
        <dbReference type="Proteomes" id="UP000616151"/>
    </source>
</evidence>
<evidence type="ECO:0000313" key="1">
    <source>
        <dbReference type="EMBL" id="MBK1866141.1"/>
    </source>
</evidence>